<feature type="transmembrane region" description="Helical" evidence="7">
    <location>
        <begin position="564"/>
        <end position="583"/>
    </location>
</feature>
<feature type="transmembrane region" description="Helical" evidence="7">
    <location>
        <begin position="229"/>
        <end position="250"/>
    </location>
</feature>
<organism evidence="8 9">
    <name type="scientific">Psophocarpus tetragonolobus</name>
    <name type="common">Winged bean</name>
    <name type="synonym">Dolichos tetragonolobus</name>
    <dbReference type="NCBI Taxonomy" id="3891"/>
    <lineage>
        <taxon>Eukaryota</taxon>
        <taxon>Viridiplantae</taxon>
        <taxon>Streptophyta</taxon>
        <taxon>Embryophyta</taxon>
        <taxon>Tracheophyta</taxon>
        <taxon>Spermatophyta</taxon>
        <taxon>Magnoliopsida</taxon>
        <taxon>eudicotyledons</taxon>
        <taxon>Gunneridae</taxon>
        <taxon>Pentapetalae</taxon>
        <taxon>rosids</taxon>
        <taxon>fabids</taxon>
        <taxon>Fabales</taxon>
        <taxon>Fabaceae</taxon>
        <taxon>Papilionoideae</taxon>
        <taxon>50 kb inversion clade</taxon>
        <taxon>NPAAA clade</taxon>
        <taxon>indigoferoid/millettioid clade</taxon>
        <taxon>Phaseoleae</taxon>
        <taxon>Psophocarpus</taxon>
    </lineage>
</organism>
<dbReference type="InterPro" id="IPR000109">
    <property type="entry name" value="POT_fam"/>
</dbReference>
<evidence type="ECO:0000313" key="8">
    <source>
        <dbReference type="EMBL" id="KAK7388989.1"/>
    </source>
</evidence>
<keyword evidence="4 7" id="KW-1133">Transmembrane helix</keyword>
<feature type="transmembrane region" description="Helical" evidence="7">
    <location>
        <begin position="354"/>
        <end position="375"/>
    </location>
</feature>
<dbReference type="AlphaFoldDB" id="A0AAN9S7D7"/>
<feature type="transmembrane region" description="Helical" evidence="7">
    <location>
        <begin position="114"/>
        <end position="135"/>
    </location>
</feature>
<feature type="compositionally biased region" description="Basic and acidic residues" evidence="6">
    <location>
        <begin position="7"/>
        <end position="34"/>
    </location>
</feature>
<feature type="transmembrane region" description="Helical" evidence="7">
    <location>
        <begin position="204"/>
        <end position="223"/>
    </location>
</feature>
<evidence type="ECO:0000256" key="5">
    <source>
        <dbReference type="ARBA" id="ARBA00023136"/>
    </source>
</evidence>
<feature type="transmembrane region" description="Helical" evidence="7">
    <location>
        <begin position="474"/>
        <end position="500"/>
    </location>
</feature>
<evidence type="ECO:0000256" key="7">
    <source>
        <dbReference type="SAM" id="Phobius"/>
    </source>
</evidence>
<protein>
    <submittedName>
        <fullName evidence="8">Uncharacterized protein</fullName>
    </submittedName>
</protein>
<sequence>MQNPEQTGDKEAGKTTMKTVEKESMENSEKHVTDSDPTINYRGWKVMPFIIGNETFEKLGAIGTLANLLVYLTTVFNLKNITATNVINIFSGSTNFATFIGAFLSDTYFGRYKTIGFCTFTSFLGLLVIQLTAVFKHLHPPKCGKESKTCIGPTAGQMAFLVSGFGLLLVGAAGVRPCNLAFGADQFNPNTDSGKKGINSFFNWYFFTFTFAQMVSLTLIVYVQSNVSWAIGLGIPAALMLISFAVYFMGAKLYVKVKPSGSPITSIVQVLVVSFKKRSLKLPPQHQHPMLSLFNYVPDKSLNSKLPYTFQFRVLDKAAIVTRHDKIKADGSATDPWNLCSIQQVEEAKCVVRVLPIWVSAIVYHIVIVQMHTLLVFQALQSDRRLGHSNFRIPAASYYVFLMLSMTLWLPIYDRIVVPFLRRLTGKEGGITVLQRMGIGIFLSAICMLVAGVVEERRRSFALTKPIGMQPRKGAISSISGLWLVPQLTLAGLAESFIAVGQVEFYYKQFPENMRSIAGSLLFCGMAGSSYLSTLLISIVHNTTGKSATGNWLPEDLNKGKLDFFYYLIAALEIMNMVYFLMLSKWYKYKETYSTNLELAQVHKQSETSTAGV</sequence>
<dbReference type="Proteomes" id="UP001386955">
    <property type="component" value="Unassembled WGS sequence"/>
</dbReference>
<dbReference type="Pfam" id="PF00854">
    <property type="entry name" value="PTR2"/>
    <property type="match status" value="1"/>
</dbReference>
<dbReference type="GO" id="GO:0022857">
    <property type="term" value="F:transmembrane transporter activity"/>
    <property type="evidence" value="ECO:0007669"/>
    <property type="project" value="InterPro"/>
</dbReference>
<comment type="caution">
    <text evidence="8">The sequence shown here is derived from an EMBL/GenBank/DDBJ whole genome shotgun (WGS) entry which is preliminary data.</text>
</comment>
<dbReference type="SUPFAM" id="SSF103473">
    <property type="entry name" value="MFS general substrate transporter"/>
    <property type="match status" value="1"/>
</dbReference>
<evidence type="ECO:0000256" key="3">
    <source>
        <dbReference type="ARBA" id="ARBA00022692"/>
    </source>
</evidence>
<feature type="transmembrane region" description="Helical" evidence="7">
    <location>
        <begin position="395"/>
        <end position="413"/>
    </location>
</feature>
<keyword evidence="5 7" id="KW-0472">Membrane</keyword>
<name>A0AAN9S7D7_PSOTE</name>
<evidence type="ECO:0000256" key="4">
    <source>
        <dbReference type="ARBA" id="ARBA00022989"/>
    </source>
</evidence>
<dbReference type="GO" id="GO:0016020">
    <property type="term" value="C:membrane"/>
    <property type="evidence" value="ECO:0007669"/>
    <property type="project" value="UniProtKB-SubCell"/>
</dbReference>
<dbReference type="EMBL" id="JAYMYS010000006">
    <property type="protein sequence ID" value="KAK7388989.1"/>
    <property type="molecule type" value="Genomic_DNA"/>
</dbReference>
<evidence type="ECO:0000256" key="6">
    <source>
        <dbReference type="SAM" id="MobiDB-lite"/>
    </source>
</evidence>
<feature type="transmembrane region" description="Helical" evidence="7">
    <location>
        <begin position="433"/>
        <end position="454"/>
    </location>
</feature>
<dbReference type="PANTHER" id="PTHR11654">
    <property type="entry name" value="OLIGOPEPTIDE TRANSPORTER-RELATED"/>
    <property type="match status" value="1"/>
</dbReference>
<comment type="subcellular location">
    <subcellularLocation>
        <location evidence="1">Membrane</location>
        <topology evidence="1">Multi-pass membrane protein</topology>
    </subcellularLocation>
</comment>
<feature type="region of interest" description="Disordered" evidence="6">
    <location>
        <begin position="1"/>
        <end position="34"/>
    </location>
</feature>
<proteinExistence type="inferred from homology"/>
<dbReference type="CDD" id="cd17416">
    <property type="entry name" value="MFS_NPF1_2"/>
    <property type="match status" value="1"/>
</dbReference>
<dbReference type="Gene3D" id="1.20.1250.20">
    <property type="entry name" value="MFS general substrate transporter like domains"/>
    <property type="match status" value="1"/>
</dbReference>
<feature type="transmembrane region" description="Helical" evidence="7">
    <location>
        <begin position="155"/>
        <end position="175"/>
    </location>
</feature>
<feature type="transmembrane region" description="Helical" evidence="7">
    <location>
        <begin position="521"/>
        <end position="544"/>
    </location>
</feature>
<accession>A0AAN9S7D7</accession>
<evidence type="ECO:0000313" key="9">
    <source>
        <dbReference type="Proteomes" id="UP001386955"/>
    </source>
</evidence>
<dbReference type="InterPro" id="IPR036259">
    <property type="entry name" value="MFS_trans_sf"/>
</dbReference>
<keyword evidence="3 7" id="KW-0812">Transmembrane</keyword>
<keyword evidence="9" id="KW-1185">Reference proteome</keyword>
<gene>
    <name evidence="8" type="ORF">VNO78_23820</name>
</gene>
<evidence type="ECO:0000256" key="2">
    <source>
        <dbReference type="ARBA" id="ARBA00005982"/>
    </source>
</evidence>
<comment type="similarity">
    <text evidence="2">Belongs to the major facilitator superfamily. Proton-dependent oligopeptide transporter (POT/PTR) (TC 2.A.17) family.</text>
</comment>
<reference evidence="8 9" key="1">
    <citation type="submission" date="2024-01" db="EMBL/GenBank/DDBJ databases">
        <title>The genomes of 5 underutilized Papilionoideae crops provide insights into root nodulation and disease resistanc.</title>
        <authorList>
            <person name="Jiang F."/>
        </authorList>
    </citation>
    <scope>NUCLEOTIDE SEQUENCE [LARGE SCALE GENOMIC DNA]</scope>
    <source>
        <strain evidence="8">DUOXIRENSHENG_FW03</strain>
        <tissue evidence="8">Leaves</tissue>
    </source>
</reference>
<evidence type="ECO:0000256" key="1">
    <source>
        <dbReference type="ARBA" id="ARBA00004141"/>
    </source>
</evidence>